<dbReference type="EMBL" id="JACTUZ010000019">
    <property type="protein sequence ID" value="MBC9176763.1"/>
    <property type="molecule type" value="Genomic_DNA"/>
</dbReference>
<organism evidence="1 2">
    <name type="scientific">Pseudoroseomonas ludipueritiae</name>
    <dbReference type="NCBI Taxonomy" id="198093"/>
    <lineage>
        <taxon>Bacteria</taxon>
        <taxon>Pseudomonadati</taxon>
        <taxon>Pseudomonadota</taxon>
        <taxon>Alphaproteobacteria</taxon>
        <taxon>Acetobacterales</taxon>
        <taxon>Acetobacteraceae</taxon>
        <taxon>Pseudoroseomonas</taxon>
    </lineage>
</organism>
<proteinExistence type="predicted"/>
<reference evidence="1 2" key="1">
    <citation type="journal article" date="2009" name="Int. J. Syst. Evol. Microbiol.">
        <title>Transfer of Teichococcus ludipueritiae and Muricoccus roseus to the genus Roseomonas, as Roseomonas ludipueritiae comb. nov. and Roseomonas rosea comb. nov., respectively, and emended description of the genus Roseomonas.</title>
        <authorList>
            <person name="Sanchez-Porro C."/>
            <person name="Gallego V."/>
            <person name="Busse H.J."/>
            <person name="Kampfer P."/>
            <person name="Ventosa A."/>
        </authorList>
    </citation>
    <scope>NUCLEOTIDE SEQUENCE [LARGE SCALE GENOMIC DNA]</scope>
    <source>
        <strain evidence="1 2">DSM 14915</strain>
    </source>
</reference>
<accession>A0ABR7R4V4</accession>
<evidence type="ECO:0008006" key="3">
    <source>
        <dbReference type="Google" id="ProtNLM"/>
    </source>
</evidence>
<keyword evidence="2" id="KW-1185">Reference proteome</keyword>
<name>A0ABR7R4V4_9PROT</name>
<comment type="caution">
    <text evidence="1">The sequence shown here is derived from an EMBL/GenBank/DDBJ whole genome shotgun (WGS) entry which is preliminary data.</text>
</comment>
<sequence>MAKLSAFKTNSKAINEGDWIKVGDEFDDLEIHTRGFTDAYYDAQARRQRRAAIPLNGDVSKLSNAQRRAINTEVLIEHVVLGVRNLHHDDGREVTFAEFQDMLRDPDYAELLLACYRAAGQVGQRRTADLEEAAGN</sequence>
<evidence type="ECO:0000313" key="2">
    <source>
        <dbReference type="Proteomes" id="UP000603940"/>
    </source>
</evidence>
<gene>
    <name evidence="1" type="ORF">IBL25_07375</name>
</gene>
<protein>
    <recommendedName>
        <fullName evidence="3">Phage tail assembly chaperone</fullName>
    </recommendedName>
</protein>
<dbReference type="RefSeq" id="WP_187777908.1">
    <property type="nucleotide sequence ID" value="NZ_JACTUZ010000019.1"/>
</dbReference>
<dbReference type="Proteomes" id="UP000603940">
    <property type="component" value="Unassembled WGS sequence"/>
</dbReference>
<evidence type="ECO:0000313" key="1">
    <source>
        <dbReference type="EMBL" id="MBC9176763.1"/>
    </source>
</evidence>